<dbReference type="Proteomes" id="UP000006265">
    <property type="component" value="Unassembled WGS sequence"/>
</dbReference>
<organism evidence="1 2">
    <name type="scientific">Mycolicibacterium hassiacum (strain DSM 44199 / CIP 105218 / JCM 12690 / 3849)</name>
    <name type="common">Mycobacterium hassiacum</name>
    <dbReference type="NCBI Taxonomy" id="1122247"/>
    <lineage>
        <taxon>Bacteria</taxon>
        <taxon>Bacillati</taxon>
        <taxon>Actinomycetota</taxon>
        <taxon>Actinomycetes</taxon>
        <taxon>Mycobacteriales</taxon>
        <taxon>Mycobacteriaceae</taxon>
        <taxon>Mycolicibacterium</taxon>
    </lineage>
</organism>
<dbReference type="RefSeq" id="WP_005631379.1">
    <property type="nucleotide sequence ID" value="NZ_AMRA01000115.1"/>
</dbReference>
<proteinExistence type="predicted"/>
<dbReference type="STRING" id="1122247.GCA_000379865_02260"/>
<dbReference type="EMBL" id="AMRA01000115">
    <property type="protein sequence ID" value="EKF21741.1"/>
    <property type="molecule type" value="Genomic_DNA"/>
</dbReference>
<name>K5BDW3_MYCHD</name>
<keyword evidence="2" id="KW-1185">Reference proteome</keyword>
<dbReference type="AlphaFoldDB" id="K5BDW3"/>
<gene>
    <name evidence="1" type="ORF">C731_4281</name>
</gene>
<reference evidence="1 2" key="1">
    <citation type="journal article" date="2012" name="J. Bacteriol.">
        <title>Genome sequence of Mycobacterium hassiacum DSM 44199, a rare source of heat-stable mycobacterial proteins.</title>
        <authorList>
            <person name="Tiago I."/>
            <person name="Maranha A."/>
            <person name="Mendes V."/>
            <person name="Alarico S."/>
            <person name="Moynihan P.J."/>
            <person name="Clarke A.J."/>
            <person name="Macedo-Ribeiro S."/>
            <person name="Pereira P.J."/>
            <person name="Empadinhas N."/>
        </authorList>
    </citation>
    <scope>NUCLEOTIDE SEQUENCE [LARGE SCALE GENOMIC DNA]</scope>
    <source>
        <strain evidence="2">DSM 44199 / CIP 105218 / JCM 12690 / 3849</strain>
    </source>
</reference>
<sequence length="96" mass="9332">MFADIDSIHAFGRANAACAADLAAAAASLSSLPVPPSALGPVAAEFVAALAAAVTDGADRLTGLSGRFAAAQRLAHRAADAYDGADGHAADRIAGS</sequence>
<accession>K5BDW3</accession>
<evidence type="ECO:0000313" key="1">
    <source>
        <dbReference type="EMBL" id="EKF21741.1"/>
    </source>
</evidence>
<evidence type="ECO:0000313" key="2">
    <source>
        <dbReference type="Proteomes" id="UP000006265"/>
    </source>
</evidence>
<protein>
    <submittedName>
        <fullName evidence="1">Uncharacterized protein</fullName>
    </submittedName>
</protein>
<comment type="caution">
    <text evidence="1">The sequence shown here is derived from an EMBL/GenBank/DDBJ whole genome shotgun (WGS) entry which is preliminary data.</text>
</comment>
<dbReference type="PATRIC" id="fig|1122247.3.peg.4108"/>